<dbReference type="EMBL" id="AB231700">
    <property type="protein sequence ID" value="BAF36256.1"/>
    <property type="molecule type" value="Genomic_DNA"/>
</dbReference>
<sequence>MQLPIIGAFMQHIILSGLPGSHVGLIAKQLAFLIGAPFVEAITTGLPDKPPHVYSKEAFFYQQLRLQHALTSAMIVNHHRLTNPIVVQESYFEDVRVENKYYLPLPLRERLIHLENSWYELRKLPYTRVIYDYEVDYLIDESINSSTHIIDAASLSARRELLLKTRRAADYLIVQEEGSVNTLAHNLLDLLHLKVLSPF</sequence>
<dbReference type="Proteomes" id="UP000001249">
    <property type="component" value="Segment"/>
</dbReference>
<organism evidence="1 2">
    <name type="scientific">Microcystis phage LMM01</name>
    <dbReference type="NCBI Taxonomy" id="2856824"/>
    <lineage>
        <taxon>Viruses</taxon>
        <taxon>Duplodnaviria</taxon>
        <taxon>Heunggongvirae</taxon>
        <taxon>Uroviricota</taxon>
        <taxon>Caudoviricetes</taxon>
        <taxon>Fukuivirus</taxon>
        <taxon>Fukuivirus LMM01</taxon>
    </lineage>
</organism>
<dbReference type="RefSeq" id="YP_851179.1">
    <property type="nucleotide sequence ID" value="NC_008562.1"/>
</dbReference>
<dbReference type="KEGG" id="vg:4484443"/>
<evidence type="ECO:0000313" key="2">
    <source>
        <dbReference type="Proteomes" id="UP000001249"/>
    </source>
</evidence>
<evidence type="ECO:0000313" key="1">
    <source>
        <dbReference type="EMBL" id="BAF36256.1"/>
    </source>
</evidence>
<dbReference type="GeneID" id="4484443"/>
<proteinExistence type="predicted"/>
<protein>
    <submittedName>
        <fullName evidence="1">Uncharacterized protein</fullName>
    </submittedName>
</protein>
<keyword evidence="2" id="KW-1185">Reference proteome</keyword>
<name>A0A7S9_9CAUD</name>
<accession>A0A7S9</accession>
<reference evidence="2" key="1">
    <citation type="journal article" date="2008" name="J. Bacteriol.">
        <title>Ma-LMM01 infecting toxic Microcystis aeruginosa illuminates diverse cyanophage genome strategies.</title>
        <authorList>
            <person name="Yoshida T."/>
            <person name="Nagasaki K."/>
            <person name="Takashima Y."/>
            <person name="Shirai Y."/>
            <person name="Tomaru Y."/>
            <person name="Takao Y."/>
            <person name="Sakamoto S."/>
            <person name="Hiroishi S."/>
            <person name="Ogata H."/>
        </authorList>
    </citation>
    <scope>NUCLEOTIDE SEQUENCE</scope>
</reference>